<keyword evidence="1" id="KW-1133">Transmembrane helix</keyword>
<dbReference type="KEGG" id="rpod:E0E05_02035"/>
<keyword evidence="1" id="KW-0472">Membrane</keyword>
<feature type="transmembrane region" description="Helical" evidence="1">
    <location>
        <begin position="20"/>
        <end position="41"/>
    </location>
</feature>
<dbReference type="Pfam" id="PF17336">
    <property type="entry name" value="DUF5368"/>
    <property type="match status" value="1"/>
</dbReference>
<name>A0A4P6UWK4_9HYPH</name>
<evidence type="ECO:0000256" key="1">
    <source>
        <dbReference type="SAM" id="Phobius"/>
    </source>
</evidence>
<reference evidence="2 3" key="1">
    <citation type="journal article" date="2017" name="Int. J. Syst. Evol. Microbiol.">
        <title>Roseitalea porphyridii gen. nov., sp. nov., isolated from a red alga, and reclassification of Hoeflea suaedae Chung et al. 2013 as Pseudohoeflea suaedae gen. nov., comb. nov.</title>
        <authorList>
            <person name="Hyeon J.W."/>
            <person name="Jeong S.E."/>
            <person name="Baek K."/>
            <person name="Jeon C.O."/>
        </authorList>
    </citation>
    <scope>NUCLEOTIDE SEQUENCE [LARGE SCALE GENOMIC DNA]</scope>
    <source>
        <strain evidence="2 3">MA7-20</strain>
    </source>
</reference>
<evidence type="ECO:0000313" key="3">
    <source>
        <dbReference type="Proteomes" id="UP000293719"/>
    </source>
</evidence>
<feature type="transmembrane region" description="Helical" evidence="1">
    <location>
        <begin position="50"/>
        <end position="72"/>
    </location>
</feature>
<organism evidence="2 3">
    <name type="scientific">Roseitalea porphyridii</name>
    <dbReference type="NCBI Taxonomy" id="1852022"/>
    <lineage>
        <taxon>Bacteria</taxon>
        <taxon>Pseudomonadati</taxon>
        <taxon>Pseudomonadota</taxon>
        <taxon>Alphaproteobacteria</taxon>
        <taxon>Hyphomicrobiales</taxon>
        <taxon>Ahrensiaceae</taxon>
        <taxon>Roseitalea</taxon>
    </lineage>
</organism>
<accession>A0A4P6UWK4</accession>
<keyword evidence="1" id="KW-0812">Transmembrane</keyword>
<gene>
    <name evidence="2" type="ORF">E0E05_02035</name>
</gene>
<dbReference type="AlphaFoldDB" id="A0A4P6UWK4"/>
<proteinExistence type="predicted"/>
<dbReference type="EMBL" id="CP036532">
    <property type="protein sequence ID" value="QBK29481.1"/>
    <property type="molecule type" value="Genomic_DNA"/>
</dbReference>
<keyword evidence="3" id="KW-1185">Reference proteome</keyword>
<protein>
    <submittedName>
        <fullName evidence="2">Uncharacterized protein</fullName>
    </submittedName>
</protein>
<dbReference type="OrthoDB" id="7362481at2"/>
<dbReference type="GeneID" id="90766063"/>
<feature type="transmembrane region" description="Helical" evidence="1">
    <location>
        <begin position="84"/>
        <end position="107"/>
    </location>
</feature>
<dbReference type="InterPro" id="IPR035308">
    <property type="entry name" value="DUF5368"/>
</dbReference>
<dbReference type="RefSeq" id="WP_131615182.1">
    <property type="nucleotide sequence ID" value="NZ_CP036532.1"/>
</dbReference>
<evidence type="ECO:0000313" key="2">
    <source>
        <dbReference type="EMBL" id="QBK29481.1"/>
    </source>
</evidence>
<sequence>MEELTFGTLIAVLEEMFGQALFWVMVAAAALITVAFVYVVIRDRSLRSRWFLRAELVAPVGAFAAIWFVFFITRSGFGDIGGPIDVIALILIGLAGAIGLTFLAYTVQALLGGG</sequence>
<dbReference type="Proteomes" id="UP000293719">
    <property type="component" value="Chromosome"/>
</dbReference>